<dbReference type="SUPFAM" id="SSF56672">
    <property type="entry name" value="DNA/RNA polymerases"/>
    <property type="match status" value="1"/>
</dbReference>
<dbReference type="EMBL" id="AVOT02056007">
    <property type="protein sequence ID" value="MBW0550433.1"/>
    <property type="molecule type" value="Genomic_DNA"/>
</dbReference>
<evidence type="ECO:0000256" key="1">
    <source>
        <dbReference type="ARBA" id="ARBA00022664"/>
    </source>
</evidence>
<dbReference type="AlphaFoldDB" id="A0A9Q3IUJ7"/>
<organism evidence="3 4">
    <name type="scientific">Austropuccinia psidii MF-1</name>
    <dbReference type="NCBI Taxonomy" id="1389203"/>
    <lineage>
        <taxon>Eukaryota</taxon>
        <taxon>Fungi</taxon>
        <taxon>Dikarya</taxon>
        <taxon>Basidiomycota</taxon>
        <taxon>Pucciniomycotina</taxon>
        <taxon>Pucciniomycetes</taxon>
        <taxon>Pucciniales</taxon>
        <taxon>Sphaerophragmiaceae</taxon>
        <taxon>Austropuccinia</taxon>
    </lineage>
</organism>
<dbReference type="GO" id="GO:0008270">
    <property type="term" value="F:zinc ion binding"/>
    <property type="evidence" value="ECO:0007669"/>
    <property type="project" value="InterPro"/>
</dbReference>
<dbReference type="Gene3D" id="4.10.60.10">
    <property type="entry name" value="Zinc finger, CCHC-type"/>
    <property type="match status" value="1"/>
</dbReference>
<reference evidence="3" key="1">
    <citation type="submission" date="2021-03" db="EMBL/GenBank/DDBJ databases">
        <title>Draft genome sequence of rust myrtle Austropuccinia psidii MF-1, a brazilian biotype.</title>
        <authorList>
            <person name="Quecine M.C."/>
            <person name="Pachon D.M.R."/>
            <person name="Bonatelli M.L."/>
            <person name="Correr F.H."/>
            <person name="Franceschini L.M."/>
            <person name="Leite T.F."/>
            <person name="Margarido G.R.A."/>
            <person name="Almeida C.A."/>
            <person name="Ferrarezi J.A."/>
            <person name="Labate C.A."/>
        </authorList>
    </citation>
    <scope>NUCLEOTIDE SEQUENCE</scope>
    <source>
        <strain evidence="3">MF-1</strain>
    </source>
</reference>
<accession>A0A9Q3IUJ7</accession>
<keyword evidence="4" id="KW-1185">Reference proteome</keyword>
<protein>
    <recommendedName>
        <fullName evidence="5">CCHC-type domain-containing protein</fullName>
    </recommendedName>
</protein>
<dbReference type="InterPro" id="IPR043502">
    <property type="entry name" value="DNA/RNA_pol_sf"/>
</dbReference>
<feature type="compositionally biased region" description="Basic and acidic residues" evidence="2">
    <location>
        <begin position="118"/>
        <end position="129"/>
    </location>
</feature>
<evidence type="ECO:0008006" key="5">
    <source>
        <dbReference type="Google" id="ProtNLM"/>
    </source>
</evidence>
<name>A0A9Q3IUJ7_9BASI</name>
<gene>
    <name evidence="3" type="ORF">O181_090148</name>
</gene>
<dbReference type="GO" id="GO:0003676">
    <property type="term" value="F:nucleic acid binding"/>
    <property type="evidence" value="ECO:0007669"/>
    <property type="project" value="InterPro"/>
</dbReference>
<feature type="region of interest" description="Disordered" evidence="2">
    <location>
        <begin position="100"/>
        <end position="129"/>
    </location>
</feature>
<dbReference type="PANTHER" id="PTHR37984:SF5">
    <property type="entry name" value="PROTEIN NYNRIN-LIKE"/>
    <property type="match status" value="1"/>
</dbReference>
<dbReference type="PANTHER" id="PTHR37984">
    <property type="entry name" value="PROTEIN CBG26694"/>
    <property type="match status" value="1"/>
</dbReference>
<dbReference type="Proteomes" id="UP000765509">
    <property type="component" value="Unassembled WGS sequence"/>
</dbReference>
<dbReference type="InterPro" id="IPR043128">
    <property type="entry name" value="Rev_trsase/Diguanyl_cyclase"/>
</dbReference>
<proteinExistence type="predicted"/>
<keyword evidence="1" id="KW-0507">mRNA processing</keyword>
<evidence type="ECO:0000313" key="4">
    <source>
        <dbReference type="Proteomes" id="UP000765509"/>
    </source>
</evidence>
<dbReference type="SUPFAM" id="SSF57756">
    <property type="entry name" value="Retrovirus zinc finger-like domains"/>
    <property type="match status" value="1"/>
</dbReference>
<evidence type="ECO:0000256" key="2">
    <source>
        <dbReference type="SAM" id="MobiDB-lite"/>
    </source>
</evidence>
<sequence length="464" mass="53883">MPGELENAVKYRCNQSCTLDEIANTLQDVKKRKNIGRYSQFKRSGFKEKNPFRVDFKEKPKERVAEVTKKKISCHNCWSTDHYANNCPKEKKKVFSIEQVPEEESQTVNYESDSIGDAIREQSDDDKDPREDFLVEYQEETKLEIQDIQLEEGMPQDTENKNLCKHPQDAQTFLVTQTKGIAYIHGTGTKMTVCVDNDQHPLIIDSGAYHSIVAREYLDNHFPNWEKQLLPTKENNFKSASGKMTSIGTIIKEIIIPHRKDHQRMYGIDIYNSQNRNITRVTNKEKKLSLDIHQISTNDALEELLNKLREGPFSNRLTSKQKLSLLKILTKNRPEFSIGKEPLGKRKGHYIELYLDVERPYPPILRRPPYPPILETRKEIEKPINEILDMDVIRKIGHNEIVEITTPVLITWNDGNSRLCGDFRAPNNYTKADRYPIQRITHSLSKLAKAKEITKMDCDRFPPE</sequence>
<dbReference type="Gene3D" id="3.10.10.10">
    <property type="entry name" value="HIV Type 1 Reverse Transcriptase, subunit A, domain 1"/>
    <property type="match status" value="1"/>
</dbReference>
<dbReference type="GO" id="GO:0006397">
    <property type="term" value="P:mRNA processing"/>
    <property type="evidence" value="ECO:0007669"/>
    <property type="project" value="UniProtKB-KW"/>
</dbReference>
<evidence type="ECO:0000313" key="3">
    <source>
        <dbReference type="EMBL" id="MBW0550433.1"/>
    </source>
</evidence>
<dbReference type="Gene3D" id="3.30.70.270">
    <property type="match status" value="1"/>
</dbReference>
<comment type="caution">
    <text evidence="3">The sequence shown here is derived from an EMBL/GenBank/DDBJ whole genome shotgun (WGS) entry which is preliminary data.</text>
</comment>
<dbReference type="InterPro" id="IPR036875">
    <property type="entry name" value="Znf_CCHC_sf"/>
</dbReference>
<dbReference type="InterPro" id="IPR050951">
    <property type="entry name" value="Retrovirus_Pol_polyprotein"/>
</dbReference>